<protein>
    <recommendedName>
        <fullName evidence="3">Ankyrin repeat domain-containing protein</fullName>
    </recommendedName>
</protein>
<evidence type="ECO:0000313" key="1">
    <source>
        <dbReference type="EMBL" id="GGA09667.1"/>
    </source>
</evidence>
<organism evidence="1 2">
    <name type="scientific">Paenibacillus marchantiophytorum</name>
    <dbReference type="NCBI Taxonomy" id="1619310"/>
    <lineage>
        <taxon>Bacteria</taxon>
        <taxon>Bacillati</taxon>
        <taxon>Bacillota</taxon>
        <taxon>Bacilli</taxon>
        <taxon>Bacillales</taxon>
        <taxon>Paenibacillaceae</taxon>
        <taxon>Paenibacillus</taxon>
    </lineage>
</organism>
<evidence type="ECO:0000313" key="2">
    <source>
        <dbReference type="Proteomes" id="UP000615455"/>
    </source>
</evidence>
<sequence>MNLAFFRAAESGDTDTVLQWIQNGADINQLMIDAGADPAITNRYGGTALIPASEHGYIDAGA</sequence>
<dbReference type="InterPro" id="IPR036770">
    <property type="entry name" value="Ankyrin_rpt-contain_sf"/>
</dbReference>
<dbReference type="Gene3D" id="1.25.40.20">
    <property type="entry name" value="Ankyrin repeat-containing domain"/>
    <property type="match status" value="1"/>
</dbReference>
<keyword evidence="2" id="KW-1185">Reference proteome</keyword>
<dbReference type="SUPFAM" id="SSF48403">
    <property type="entry name" value="Ankyrin repeat"/>
    <property type="match status" value="1"/>
</dbReference>
<gene>
    <name evidence="1" type="ORF">GCM10008018_64030</name>
</gene>
<proteinExistence type="predicted"/>
<evidence type="ECO:0008006" key="3">
    <source>
        <dbReference type="Google" id="ProtNLM"/>
    </source>
</evidence>
<name>A0ABQ1FF35_9BACL</name>
<reference evidence="2" key="1">
    <citation type="journal article" date="2019" name="Int. J. Syst. Evol. Microbiol.">
        <title>The Global Catalogue of Microorganisms (GCM) 10K type strain sequencing project: providing services to taxonomists for standard genome sequencing and annotation.</title>
        <authorList>
            <consortium name="The Broad Institute Genomics Platform"/>
            <consortium name="The Broad Institute Genome Sequencing Center for Infectious Disease"/>
            <person name="Wu L."/>
            <person name="Ma J."/>
        </authorList>
    </citation>
    <scope>NUCLEOTIDE SEQUENCE [LARGE SCALE GENOMIC DNA]</scope>
    <source>
        <strain evidence="2">CGMCC 1.15043</strain>
    </source>
</reference>
<dbReference type="EMBL" id="BMHE01000058">
    <property type="protein sequence ID" value="GGA09667.1"/>
    <property type="molecule type" value="Genomic_DNA"/>
</dbReference>
<comment type="caution">
    <text evidence="1">The sequence shown here is derived from an EMBL/GenBank/DDBJ whole genome shotgun (WGS) entry which is preliminary data.</text>
</comment>
<dbReference type="Proteomes" id="UP000615455">
    <property type="component" value="Unassembled WGS sequence"/>
</dbReference>
<dbReference type="RefSeq" id="WP_373291376.1">
    <property type="nucleotide sequence ID" value="NZ_BMHE01000058.1"/>
</dbReference>
<accession>A0ABQ1FF35</accession>